<dbReference type="InterPro" id="IPR051419">
    <property type="entry name" value="Lys/N-term_MeTrsfase_sf"/>
</dbReference>
<sequence length="236" mass="26220">MERISPDAGPSYLLDCDLFSDAGEEQATMLSRIPQKPGDYADRSYWQERYRAEEGVSYDWYGCSFDDFWSEARKACLSNKYVQALEIGSGNSEWSRLAANRGWQITSTDIDWGVLRAQDQNGYNGIEKLAVDARRLPFADGCFDVAFEKGTLDAISCGACGQSNVASVALELLRCLRLGGVFFLVTAKEPSGFLSIAHATHLRTRNKDWTGNYSWQAQASVSKGGVWIVALVKKVR</sequence>
<dbReference type="SUPFAM" id="SSF53335">
    <property type="entry name" value="S-adenosyl-L-methionine-dependent methyltransferases"/>
    <property type="match status" value="1"/>
</dbReference>
<dbReference type="EMBL" id="DF237354">
    <property type="protein sequence ID" value="GAQ88161.1"/>
    <property type="molecule type" value="Genomic_DNA"/>
</dbReference>
<evidence type="ECO:0000313" key="6">
    <source>
        <dbReference type="Proteomes" id="UP000054558"/>
    </source>
</evidence>
<dbReference type="AlphaFoldDB" id="A0A1Y1IGH5"/>
<evidence type="ECO:0000256" key="3">
    <source>
        <dbReference type="ARBA" id="ARBA00022679"/>
    </source>
</evidence>
<name>A0A1Y1IGH5_KLENI</name>
<dbReference type="Pfam" id="PF08241">
    <property type="entry name" value="Methyltransf_11"/>
    <property type="match status" value="1"/>
</dbReference>
<evidence type="ECO:0000256" key="1">
    <source>
        <dbReference type="ARBA" id="ARBA00008361"/>
    </source>
</evidence>
<protein>
    <recommendedName>
        <fullName evidence="4">Methyltransferase type 11 domain-containing protein</fullName>
    </recommendedName>
</protein>
<keyword evidence="6" id="KW-1185">Reference proteome</keyword>
<keyword evidence="3" id="KW-0808">Transferase</keyword>
<dbReference type="GO" id="GO:0032259">
    <property type="term" value="P:methylation"/>
    <property type="evidence" value="ECO:0007669"/>
    <property type="project" value="UniProtKB-KW"/>
</dbReference>
<evidence type="ECO:0000256" key="2">
    <source>
        <dbReference type="ARBA" id="ARBA00022603"/>
    </source>
</evidence>
<reference evidence="5 6" key="1">
    <citation type="journal article" date="2014" name="Nat. Commun.">
        <title>Klebsormidium flaccidum genome reveals primary factors for plant terrestrial adaptation.</title>
        <authorList>
            <person name="Hori K."/>
            <person name="Maruyama F."/>
            <person name="Fujisawa T."/>
            <person name="Togashi T."/>
            <person name="Yamamoto N."/>
            <person name="Seo M."/>
            <person name="Sato S."/>
            <person name="Yamada T."/>
            <person name="Mori H."/>
            <person name="Tajima N."/>
            <person name="Moriyama T."/>
            <person name="Ikeuchi M."/>
            <person name="Watanabe M."/>
            <person name="Wada H."/>
            <person name="Kobayashi K."/>
            <person name="Saito M."/>
            <person name="Masuda T."/>
            <person name="Sasaki-Sekimoto Y."/>
            <person name="Mashiguchi K."/>
            <person name="Awai K."/>
            <person name="Shimojima M."/>
            <person name="Masuda S."/>
            <person name="Iwai M."/>
            <person name="Nobusawa T."/>
            <person name="Narise T."/>
            <person name="Kondo S."/>
            <person name="Saito H."/>
            <person name="Sato R."/>
            <person name="Murakawa M."/>
            <person name="Ihara Y."/>
            <person name="Oshima-Yamada Y."/>
            <person name="Ohtaka K."/>
            <person name="Satoh M."/>
            <person name="Sonobe K."/>
            <person name="Ishii M."/>
            <person name="Ohtani R."/>
            <person name="Kanamori-Sato M."/>
            <person name="Honoki R."/>
            <person name="Miyazaki D."/>
            <person name="Mochizuki H."/>
            <person name="Umetsu J."/>
            <person name="Higashi K."/>
            <person name="Shibata D."/>
            <person name="Kamiya Y."/>
            <person name="Sato N."/>
            <person name="Nakamura Y."/>
            <person name="Tabata S."/>
            <person name="Ida S."/>
            <person name="Kurokawa K."/>
            <person name="Ohta H."/>
        </authorList>
    </citation>
    <scope>NUCLEOTIDE SEQUENCE [LARGE SCALE GENOMIC DNA]</scope>
    <source>
        <strain evidence="5 6">NIES-2285</strain>
    </source>
</reference>
<dbReference type="OrthoDB" id="411785at2759"/>
<dbReference type="STRING" id="105231.A0A1Y1IGH5"/>
<dbReference type="PANTHER" id="PTHR12176:SF79">
    <property type="entry name" value="METHYLTRANSFERASE TYPE 11 DOMAIN-CONTAINING PROTEIN"/>
    <property type="match status" value="1"/>
</dbReference>
<dbReference type="Proteomes" id="UP000054558">
    <property type="component" value="Unassembled WGS sequence"/>
</dbReference>
<evidence type="ECO:0000259" key="4">
    <source>
        <dbReference type="Pfam" id="PF08241"/>
    </source>
</evidence>
<dbReference type="PANTHER" id="PTHR12176">
    <property type="entry name" value="SAM-DEPENDENT METHYLTRANSFERASE SUPERFAMILY PROTEIN"/>
    <property type="match status" value="1"/>
</dbReference>
<dbReference type="InterPro" id="IPR029063">
    <property type="entry name" value="SAM-dependent_MTases_sf"/>
</dbReference>
<keyword evidence="2" id="KW-0489">Methyltransferase</keyword>
<gene>
    <name evidence="5" type="ORF">KFL_004050060</name>
</gene>
<evidence type="ECO:0000313" key="5">
    <source>
        <dbReference type="EMBL" id="GAQ88161.1"/>
    </source>
</evidence>
<organism evidence="5 6">
    <name type="scientific">Klebsormidium nitens</name>
    <name type="common">Green alga</name>
    <name type="synonym">Ulothrix nitens</name>
    <dbReference type="NCBI Taxonomy" id="105231"/>
    <lineage>
        <taxon>Eukaryota</taxon>
        <taxon>Viridiplantae</taxon>
        <taxon>Streptophyta</taxon>
        <taxon>Klebsormidiophyceae</taxon>
        <taxon>Klebsormidiales</taxon>
        <taxon>Klebsormidiaceae</taxon>
        <taxon>Klebsormidium</taxon>
    </lineage>
</organism>
<dbReference type="GO" id="GO:0008757">
    <property type="term" value="F:S-adenosylmethionine-dependent methyltransferase activity"/>
    <property type="evidence" value="ECO:0007669"/>
    <property type="project" value="InterPro"/>
</dbReference>
<proteinExistence type="inferred from homology"/>
<dbReference type="InterPro" id="IPR013216">
    <property type="entry name" value="Methyltransf_11"/>
</dbReference>
<dbReference type="Gene3D" id="3.40.50.150">
    <property type="entry name" value="Vaccinia Virus protein VP39"/>
    <property type="match status" value="1"/>
</dbReference>
<feature type="domain" description="Methyltransferase type 11" evidence="4">
    <location>
        <begin position="85"/>
        <end position="184"/>
    </location>
</feature>
<comment type="similarity">
    <text evidence="1">Belongs to the methyltransferase superfamily.</text>
</comment>
<accession>A0A1Y1IGH5</accession>